<dbReference type="EMBL" id="FUWZ01000001">
    <property type="protein sequence ID" value="SJZ67869.1"/>
    <property type="molecule type" value="Genomic_DNA"/>
</dbReference>
<dbReference type="InterPro" id="IPR032557">
    <property type="entry name" value="DUF4935"/>
</dbReference>
<proteinExistence type="predicted"/>
<gene>
    <name evidence="2" type="ORF">SAMN04488128_1011163</name>
</gene>
<evidence type="ECO:0000313" key="3">
    <source>
        <dbReference type="Proteomes" id="UP000190367"/>
    </source>
</evidence>
<evidence type="ECO:0000313" key="2">
    <source>
        <dbReference type="EMBL" id="SJZ67869.1"/>
    </source>
</evidence>
<dbReference type="RefSeq" id="WP_078667779.1">
    <property type="nucleotide sequence ID" value="NZ_FUWZ01000001.1"/>
</dbReference>
<dbReference type="Proteomes" id="UP000190367">
    <property type="component" value="Unassembled WGS sequence"/>
</dbReference>
<feature type="domain" description="DUF4935" evidence="1">
    <location>
        <begin position="5"/>
        <end position="198"/>
    </location>
</feature>
<reference evidence="3" key="1">
    <citation type="submission" date="2017-02" db="EMBL/GenBank/DDBJ databases">
        <authorList>
            <person name="Varghese N."/>
            <person name="Submissions S."/>
        </authorList>
    </citation>
    <scope>NUCLEOTIDE SEQUENCE [LARGE SCALE GENOMIC DNA]</scope>
    <source>
        <strain evidence="3">DSM 22224</strain>
    </source>
</reference>
<sequence>MVNLILDTNQWVYLANALDPHTNHLQPGHHFKLLQKILEMVEAQEITLWKTDLVLVEWNRNKEHAYDLTKKLKNQRTDAITKMKKLNEDLGKDADTHVDWLIDAIKKHYTALIKQNKEHIAKVEFLVSSARTFFIRDKVYSEVTRWAIEKKAPFRGDKSNSNADAAILFGAIDYFNRMRTNDEPPPATAFVSANIRDYCSTAQGKTQTIHEDLQDKLEEIGMQFFVSLPQALQHINDSLMPKDEWEEIDRLFNRRFGEMKCMSCSPNDSFALDACVGFREPVIIFPADYTEAQNEDEQEEIGGKEVSGNIDSAVIQIGFCGSCSIAHIRCACGNVLCAEDKEDELLTCRECERKYSLDYDFDSSELDTVWLVVDNENTGEEDE</sequence>
<evidence type="ECO:0000259" key="1">
    <source>
        <dbReference type="Pfam" id="PF16289"/>
    </source>
</evidence>
<protein>
    <recommendedName>
        <fullName evidence="1">DUF4935 domain-containing protein</fullName>
    </recommendedName>
</protein>
<organism evidence="2 3">
    <name type="scientific">Chitinophaga eiseniae</name>
    <dbReference type="NCBI Taxonomy" id="634771"/>
    <lineage>
        <taxon>Bacteria</taxon>
        <taxon>Pseudomonadati</taxon>
        <taxon>Bacteroidota</taxon>
        <taxon>Chitinophagia</taxon>
        <taxon>Chitinophagales</taxon>
        <taxon>Chitinophagaceae</taxon>
        <taxon>Chitinophaga</taxon>
    </lineage>
</organism>
<name>A0A1T4MLF3_9BACT</name>
<dbReference type="OrthoDB" id="7010539at2"/>
<dbReference type="Pfam" id="PF16289">
    <property type="entry name" value="PIN_12"/>
    <property type="match status" value="1"/>
</dbReference>
<accession>A0A1T4MLF3</accession>
<dbReference type="AlphaFoldDB" id="A0A1T4MLF3"/>
<keyword evidence="3" id="KW-1185">Reference proteome</keyword>